<dbReference type="OrthoDB" id="1070337at2"/>
<gene>
    <name evidence="1" type="ORF">MAXJ12_31107</name>
</gene>
<proteinExistence type="predicted"/>
<organism evidence="1 2">
    <name type="scientific">Mesorhizobium alhagi CCNWXJ12-2</name>
    <dbReference type="NCBI Taxonomy" id="1107882"/>
    <lineage>
        <taxon>Bacteria</taxon>
        <taxon>Pseudomonadati</taxon>
        <taxon>Pseudomonadota</taxon>
        <taxon>Alphaproteobacteria</taxon>
        <taxon>Hyphomicrobiales</taxon>
        <taxon>Phyllobacteriaceae</taxon>
        <taxon>Allomesorhizobium</taxon>
    </lineage>
</organism>
<dbReference type="InterPro" id="IPR021341">
    <property type="entry name" value="DUF2958"/>
</dbReference>
<protein>
    <submittedName>
        <fullName evidence="1">Uncharacterized protein</fullName>
    </submittedName>
</protein>
<dbReference type="Proteomes" id="UP000003250">
    <property type="component" value="Unassembled WGS sequence"/>
</dbReference>
<evidence type="ECO:0000313" key="2">
    <source>
        <dbReference type="Proteomes" id="UP000003250"/>
    </source>
</evidence>
<name>H0I184_9HYPH</name>
<dbReference type="EMBL" id="AHAM01000278">
    <property type="protein sequence ID" value="EHK53246.1"/>
    <property type="molecule type" value="Genomic_DNA"/>
</dbReference>
<evidence type="ECO:0000313" key="1">
    <source>
        <dbReference type="EMBL" id="EHK53246.1"/>
    </source>
</evidence>
<dbReference type="RefSeq" id="WP_008839791.1">
    <property type="nucleotide sequence ID" value="NZ_AHAM01000278.1"/>
</dbReference>
<keyword evidence="2" id="KW-1185">Reference proteome</keyword>
<sequence>MELVTDDIRATLLENGSRYRQDADFDSMPVVKFFTPDASASWLIVSADPEDPFVLFGLCRIQHKPNRIKPLRVIALRLCRPMLWLLFGIRYPICI</sequence>
<dbReference type="Pfam" id="PF11171">
    <property type="entry name" value="DUF2958"/>
    <property type="match status" value="1"/>
</dbReference>
<accession>H0I184</accession>
<reference evidence="1 2" key="1">
    <citation type="journal article" date="2012" name="J. Bacteriol.">
        <title>Draft Genome Sequence of Mesorhizobium alhagi CCNWXJ12-2T, a Novel Salt-Resistant Species Isolated from the Desert of Northwestern China.</title>
        <authorList>
            <person name="Zhou M."/>
            <person name="Chen W."/>
            <person name="Chen H."/>
            <person name="Wei G."/>
        </authorList>
    </citation>
    <scope>NUCLEOTIDE SEQUENCE [LARGE SCALE GENOMIC DNA]</scope>
    <source>
        <strain evidence="1 2">CCNWXJ12-2</strain>
    </source>
</reference>
<dbReference type="AlphaFoldDB" id="H0I184"/>